<evidence type="ECO:0000313" key="2">
    <source>
        <dbReference type="EMBL" id="KOF96408.1"/>
    </source>
</evidence>
<dbReference type="AlphaFoldDB" id="A0A0L8I4I5"/>
<organism evidence="2">
    <name type="scientific">Octopus bimaculoides</name>
    <name type="common">California two-spotted octopus</name>
    <dbReference type="NCBI Taxonomy" id="37653"/>
    <lineage>
        <taxon>Eukaryota</taxon>
        <taxon>Metazoa</taxon>
        <taxon>Spiralia</taxon>
        <taxon>Lophotrochozoa</taxon>
        <taxon>Mollusca</taxon>
        <taxon>Cephalopoda</taxon>
        <taxon>Coleoidea</taxon>
        <taxon>Octopodiformes</taxon>
        <taxon>Octopoda</taxon>
        <taxon>Incirrata</taxon>
        <taxon>Octopodidae</taxon>
        <taxon>Octopus</taxon>
    </lineage>
</organism>
<protein>
    <submittedName>
        <fullName evidence="2">Uncharacterized protein</fullName>
    </submittedName>
</protein>
<proteinExistence type="predicted"/>
<evidence type="ECO:0000256" key="1">
    <source>
        <dbReference type="SAM" id="Phobius"/>
    </source>
</evidence>
<sequence length="50" mass="6139">MYIFKYIFKCASTMNHNTQSIYTINSHLFLVRIHYLYIFLYFLTQSLLHS</sequence>
<reference evidence="2" key="1">
    <citation type="submission" date="2015-07" db="EMBL/GenBank/DDBJ databases">
        <title>MeaNS - Measles Nucleotide Surveillance Program.</title>
        <authorList>
            <person name="Tran T."/>
            <person name="Druce J."/>
        </authorList>
    </citation>
    <scope>NUCLEOTIDE SEQUENCE</scope>
    <source>
        <strain evidence="2">UCB-OBI-ISO-001</strain>
        <tissue evidence="2">Gonad</tissue>
    </source>
</reference>
<dbReference type="EMBL" id="KQ416571">
    <property type="protein sequence ID" value="KOF96408.1"/>
    <property type="molecule type" value="Genomic_DNA"/>
</dbReference>
<keyword evidence="1" id="KW-0472">Membrane</keyword>
<keyword evidence="1" id="KW-1133">Transmembrane helix</keyword>
<gene>
    <name evidence="2" type="ORF">OCBIM_22035093mg</name>
</gene>
<name>A0A0L8I4I5_OCTBM</name>
<feature type="transmembrane region" description="Helical" evidence="1">
    <location>
        <begin position="21"/>
        <end position="43"/>
    </location>
</feature>
<accession>A0A0L8I4I5</accession>
<keyword evidence="1" id="KW-0812">Transmembrane</keyword>